<keyword evidence="2" id="KW-0813">Transport</keyword>
<dbReference type="PANTHER" id="PTHR36838">
    <property type="entry name" value="AUXIN EFFLUX CARRIER FAMILY PROTEIN"/>
    <property type="match status" value="1"/>
</dbReference>
<name>A0A2S9STN7_9BACT</name>
<dbReference type="PANTHER" id="PTHR36838:SF3">
    <property type="entry name" value="TRANSPORTER AUXIN EFFLUX CARRIER EC FAMILY"/>
    <property type="match status" value="1"/>
</dbReference>
<keyword evidence="4 7" id="KW-0812">Transmembrane</keyword>
<evidence type="ECO:0000256" key="1">
    <source>
        <dbReference type="ARBA" id="ARBA00004141"/>
    </source>
</evidence>
<feature type="transmembrane region" description="Helical" evidence="7">
    <location>
        <begin position="57"/>
        <end position="81"/>
    </location>
</feature>
<sequence>MEALLSVLPIYFFIFLGFIAKKKLKTQIDEKSLVLISLYFLQPIMIFWGLTKEPINYEFILSPIFFLFCMASTLLLMLLYSKFIFSSKTDENIFLATALIGNTGNLGIPLGIALFGEQSVPYTSIINIANIFFMYTISIYFFAREQFNFKQSLKSIFKIPVIWFALLALAVNYYEVPIPKEFDFALEMGAYTSLTLQLLIFGTYLYSVKIKTIPWKLSLQISFVKHILLPIIGILIIISFTNLNSMVASILIMELMMPLAVNNVNFSVIYNTKPTDVAATILVSSAIFVAILHFYIEIIDYFIA</sequence>
<feature type="transmembrane region" description="Helical" evidence="7">
    <location>
        <begin position="33"/>
        <end position="51"/>
    </location>
</feature>
<evidence type="ECO:0000313" key="11">
    <source>
        <dbReference type="Proteomes" id="UP000239151"/>
    </source>
</evidence>
<dbReference type="EMBL" id="NXGH01000011">
    <property type="protein sequence ID" value="PRM89953.1"/>
    <property type="molecule type" value="Genomic_DNA"/>
</dbReference>
<comment type="subcellular location">
    <subcellularLocation>
        <location evidence="1">Membrane</location>
        <topology evidence="1">Multi-pass membrane protein</topology>
    </subcellularLocation>
</comment>
<dbReference type="EMBL" id="NXGI01000002">
    <property type="protein sequence ID" value="PRM98889.1"/>
    <property type="molecule type" value="Genomic_DNA"/>
</dbReference>
<feature type="transmembrane region" description="Helical" evidence="7">
    <location>
        <begin position="6"/>
        <end position="21"/>
    </location>
</feature>
<dbReference type="Pfam" id="PF03547">
    <property type="entry name" value="Mem_trans"/>
    <property type="match status" value="2"/>
</dbReference>
<evidence type="ECO:0000256" key="7">
    <source>
        <dbReference type="SAM" id="Phobius"/>
    </source>
</evidence>
<dbReference type="OrthoDB" id="3238001at2"/>
<evidence type="ECO:0000256" key="3">
    <source>
        <dbReference type="ARBA" id="ARBA00022475"/>
    </source>
</evidence>
<feature type="transmembrane region" description="Helical" evidence="7">
    <location>
        <begin position="277"/>
        <end position="296"/>
    </location>
</feature>
<evidence type="ECO:0000313" key="10">
    <source>
        <dbReference type="Proteomes" id="UP000238649"/>
    </source>
</evidence>
<keyword evidence="3" id="KW-1003">Cell membrane</keyword>
<evidence type="ECO:0000256" key="4">
    <source>
        <dbReference type="ARBA" id="ARBA00022692"/>
    </source>
</evidence>
<feature type="transmembrane region" description="Helical" evidence="7">
    <location>
        <begin position="227"/>
        <end position="257"/>
    </location>
</feature>
<evidence type="ECO:0000256" key="2">
    <source>
        <dbReference type="ARBA" id="ARBA00022448"/>
    </source>
</evidence>
<keyword evidence="6 7" id="KW-0472">Membrane</keyword>
<proteinExistence type="predicted"/>
<evidence type="ECO:0000313" key="8">
    <source>
        <dbReference type="EMBL" id="PRM89953.1"/>
    </source>
</evidence>
<dbReference type="Proteomes" id="UP000238649">
    <property type="component" value="Unassembled WGS sequence"/>
</dbReference>
<accession>A0A2S9STN7</accession>
<dbReference type="Proteomes" id="UP000239151">
    <property type="component" value="Unassembled WGS sequence"/>
</dbReference>
<dbReference type="GO" id="GO:0016020">
    <property type="term" value="C:membrane"/>
    <property type="evidence" value="ECO:0007669"/>
    <property type="project" value="UniProtKB-SubCell"/>
</dbReference>
<protein>
    <submittedName>
        <fullName evidence="8">Permease</fullName>
    </submittedName>
</protein>
<feature type="transmembrane region" description="Helical" evidence="7">
    <location>
        <begin position="122"/>
        <end position="143"/>
    </location>
</feature>
<dbReference type="AlphaFoldDB" id="A0A2S9STN7"/>
<dbReference type="GO" id="GO:0055085">
    <property type="term" value="P:transmembrane transport"/>
    <property type="evidence" value="ECO:0007669"/>
    <property type="project" value="InterPro"/>
</dbReference>
<gene>
    <name evidence="9" type="ORF">CJ670_00730</name>
    <name evidence="8" type="ORF">CJ671_04935</name>
</gene>
<feature type="transmembrane region" description="Helical" evidence="7">
    <location>
        <begin position="155"/>
        <end position="176"/>
    </location>
</feature>
<reference evidence="10 11" key="1">
    <citation type="submission" date="2017-09" db="EMBL/GenBank/DDBJ databases">
        <title>Reassesment of A. cryaerophilus.</title>
        <authorList>
            <person name="Perez-Cataluna A."/>
            <person name="Collado L."/>
            <person name="Salgado O."/>
            <person name="Lefinanco V."/>
            <person name="Figueras M.J."/>
        </authorList>
    </citation>
    <scope>NUCLEOTIDE SEQUENCE [LARGE SCALE GENOMIC DNA]</scope>
    <source>
        <strain evidence="9 11">LMG 9065</strain>
        <strain evidence="8 10">LMG 9871</strain>
    </source>
</reference>
<feature type="transmembrane region" description="Helical" evidence="7">
    <location>
        <begin position="188"/>
        <end position="206"/>
    </location>
</feature>
<evidence type="ECO:0000256" key="5">
    <source>
        <dbReference type="ARBA" id="ARBA00022989"/>
    </source>
</evidence>
<comment type="caution">
    <text evidence="8">The sequence shown here is derived from an EMBL/GenBank/DDBJ whole genome shotgun (WGS) entry which is preliminary data.</text>
</comment>
<evidence type="ECO:0000256" key="6">
    <source>
        <dbReference type="ARBA" id="ARBA00023136"/>
    </source>
</evidence>
<organism evidence="8 10">
    <name type="scientific">Aliarcobacter cryaerophilus</name>
    <dbReference type="NCBI Taxonomy" id="28198"/>
    <lineage>
        <taxon>Bacteria</taxon>
        <taxon>Pseudomonadati</taxon>
        <taxon>Campylobacterota</taxon>
        <taxon>Epsilonproteobacteria</taxon>
        <taxon>Campylobacterales</taxon>
        <taxon>Arcobacteraceae</taxon>
        <taxon>Aliarcobacter</taxon>
    </lineage>
</organism>
<keyword evidence="5 7" id="KW-1133">Transmembrane helix</keyword>
<dbReference type="InterPro" id="IPR004776">
    <property type="entry name" value="Mem_transp_PIN-like"/>
</dbReference>
<evidence type="ECO:0000313" key="9">
    <source>
        <dbReference type="EMBL" id="PRM98889.1"/>
    </source>
</evidence>
<feature type="transmembrane region" description="Helical" evidence="7">
    <location>
        <begin position="93"/>
        <end position="116"/>
    </location>
</feature>